<evidence type="ECO:0000256" key="3">
    <source>
        <dbReference type="ARBA" id="ARBA00022553"/>
    </source>
</evidence>
<evidence type="ECO:0000313" key="9">
    <source>
        <dbReference type="Proteomes" id="UP000094313"/>
    </source>
</evidence>
<dbReference type="PROSITE" id="PS50113">
    <property type="entry name" value="PAC"/>
    <property type="match status" value="2"/>
</dbReference>
<dbReference type="InterPro" id="IPR036097">
    <property type="entry name" value="HisK_dim/P_sf"/>
</dbReference>
<dbReference type="AlphaFoldDB" id="A0A1D7QMF2"/>
<dbReference type="Gene3D" id="3.30.450.20">
    <property type="entry name" value="PAS domain"/>
    <property type="match status" value="3"/>
</dbReference>
<dbReference type="Gene3D" id="2.10.70.100">
    <property type="match status" value="1"/>
</dbReference>
<dbReference type="SMART" id="SM00091">
    <property type="entry name" value="PAS"/>
    <property type="match status" value="3"/>
</dbReference>
<dbReference type="InterPro" id="IPR052162">
    <property type="entry name" value="Sensor_kinase/Photoreceptor"/>
</dbReference>
<accession>A0A1D7QMF2</accession>
<feature type="domain" description="PAS" evidence="6">
    <location>
        <begin position="127"/>
        <end position="197"/>
    </location>
</feature>
<dbReference type="Pfam" id="PF08447">
    <property type="entry name" value="PAS_3"/>
    <property type="match status" value="2"/>
</dbReference>
<sequence>MDQNGFYSLFEKSPLPMWVFDTKTLRFLDVNIAAVENYGYSRSEFLKMKISDIRPEDDVEGLSNLVKHNAKTRKFFKNIFRHLKKNGDLIFVEIESNPIEFKGLQARLVLAQDITDKLIAEQRLELSERRFKALVQEGSDLIAIVDLDLNYKYVSPTSLRVLGIDPKDFLGQNALQYIHQDDVRKVVADAEQLVTEYQVQFSPFRFRHRNGEWRWIETRATNLTNDASVGGIVCNSNDITERIESQRQIMDSVERYNIVARATRDAIWDYDLHTHKISWNRGISGILKYKSLGNLTDAAWWEHNIHPEDRERVVEKITDHINQGVEFWKDEYRFLCGDGIYRYILDRGYVGFDQNNQPYRMIGAMQDITENKLQMKAIEEQNDKLMKIAWMQSHAVRAPLAKIMSLVDLLQTNCTDEESKTLLKFLAESSQELDQVIASISKNANQV</sequence>
<dbReference type="KEGG" id="psty:BFS30_23335"/>
<evidence type="ECO:0000259" key="7">
    <source>
        <dbReference type="PROSITE" id="PS50113"/>
    </source>
</evidence>
<dbReference type="SUPFAM" id="SSF47384">
    <property type="entry name" value="Homodimeric domain of signal transducing histidine kinase"/>
    <property type="match status" value="1"/>
</dbReference>
<dbReference type="EMBL" id="CP017141">
    <property type="protein sequence ID" value="AOM79837.1"/>
    <property type="molecule type" value="Genomic_DNA"/>
</dbReference>
<feature type="domain" description="PAC" evidence="7">
    <location>
        <begin position="200"/>
        <end position="251"/>
    </location>
</feature>
<dbReference type="OrthoDB" id="6231665at2"/>
<dbReference type="RefSeq" id="WP_069381499.1">
    <property type="nucleotide sequence ID" value="NZ_CP017141.1"/>
</dbReference>
<dbReference type="SUPFAM" id="SSF55785">
    <property type="entry name" value="PYP-like sensor domain (PAS domain)"/>
    <property type="match status" value="3"/>
</dbReference>
<gene>
    <name evidence="8" type="ORF">BFS30_23335</name>
</gene>
<dbReference type="InterPro" id="IPR013655">
    <property type="entry name" value="PAS_fold_3"/>
</dbReference>
<evidence type="ECO:0000256" key="5">
    <source>
        <dbReference type="ARBA" id="ARBA00022777"/>
    </source>
</evidence>
<dbReference type="InterPro" id="IPR035965">
    <property type="entry name" value="PAS-like_dom_sf"/>
</dbReference>
<dbReference type="InterPro" id="IPR001610">
    <property type="entry name" value="PAC"/>
</dbReference>
<dbReference type="PANTHER" id="PTHR43304:SF1">
    <property type="entry name" value="PAC DOMAIN-CONTAINING PROTEIN"/>
    <property type="match status" value="1"/>
</dbReference>
<proteinExistence type="predicted"/>
<protein>
    <recommendedName>
        <fullName evidence="2">histidine kinase</fullName>
        <ecNumber evidence="2">2.7.13.3</ecNumber>
    </recommendedName>
</protein>
<dbReference type="Pfam" id="PF13426">
    <property type="entry name" value="PAS_9"/>
    <property type="match status" value="1"/>
</dbReference>
<reference evidence="8 9" key="1">
    <citation type="submission" date="2016-08" db="EMBL/GenBank/DDBJ databases">
        <authorList>
            <person name="Seilhamer J.J."/>
        </authorList>
    </citation>
    <scope>NUCLEOTIDE SEQUENCE [LARGE SCALE GENOMIC DNA]</scope>
    <source>
        <strain evidence="8 9">DX4</strain>
    </source>
</reference>
<dbReference type="EC" id="2.7.13.3" evidence="2"/>
<dbReference type="PROSITE" id="PS50112">
    <property type="entry name" value="PAS"/>
    <property type="match status" value="2"/>
</dbReference>
<feature type="domain" description="PAS" evidence="6">
    <location>
        <begin position="2"/>
        <end position="73"/>
    </location>
</feature>
<evidence type="ECO:0000256" key="1">
    <source>
        <dbReference type="ARBA" id="ARBA00000085"/>
    </source>
</evidence>
<evidence type="ECO:0000313" key="8">
    <source>
        <dbReference type="EMBL" id="AOM79837.1"/>
    </source>
</evidence>
<evidence type="ECO:0000259" key="6">
    <source>
        <dbReference type="PROSITE" id="PS50112"/>
    </source>
</evidence>
<evidence type="ECO:0000256" key="2">
    <source>
        <dbReference type="ARBA" id="ARBA00012438"/>
    </source>
</evidence>
<dbReference type="SMART" id="SM00086">
    <property type="entry name" value="PAC"/>
    <property type="match status" value="3"/>
</dbReference>
<name>A0A1D7QMF2_9SPHI</name>
<dbReference type="Proteomes" id="UP000094313">
    <property type="component" value="Chromosome"/>
</dbReference>
<dbReference type="CDD" id="cd00130">
    <property type="entry name" value="PAS"/>
    <property type="match status" value="3"/>
</dbReference>
<dbReference type="PANTHER" id="PTHR43304">
    <property type="entry name" value="PHYTOCHROME-LIKE PROTEIN CPH1"/>
    <property type="match status" value="1"/>
</dbReference>
<keyword evidence="4" id="KW-0808">Transferase</keyword>
<feature type="domain" description="PAC" evidence="7">
    <location>
        <begin position="328"/>
        <end position="380"/>
    </location>
</feature>
<dbReference type="InterPro" id="IPR000014">
    <property type="entry name" value="PAS"/>
</dbReference>
<dbReference type="InterPro" id="IPR000700">
    <property type="entry name" value="PAS-assoc_C"/>
</dbReference>
<evidence type="ECO:0000256" key="4">
    <source>
        <dbReference type="ARBA" id="ARBA00022679"/>
    </source>
</evidence>
<organism evidence="8 9">
    <name type="scientific">Pedobacter steynii</name>
    <dbReference type="NCBI Taxonomy" id="430522"/>
    <lineage>
        <taxon>Bacteria</taxon>
        <taxon>Pseudomonadati</taxon>
        <taxon>Bacteroidota</taxon>
        <taxon>Sphingobacteriia</taxon>
        <taxon>Sphingobacteriales</taxon>
        <taxon>Sphingobacteriaceae</taxon>
        <taxon>Pedobacter</taxon>
    </lineage>
</organism>
<keyword evidence="5" id="KW-0418">Kinase</keyword>
<dbReference type="NCBIfam" id="TIGR00229">
    <property type="entry name" value="sensory_box"/>
    <property type="match status" value="3"/>
</dbReference>
<dbReference type="GO" id="GO:0000155">
    <property type="term" value="F:phosphorelay sensor kinase activity"/>
    <property type="evidence" value="ECO:0007669"/>
    <property type="project" value="InterPro"/>
</dbReference>
<keyword evidence="9" id="KW-1185">Reference proteome</keyword>
<keyword evidence="3" id="KW-0597">Phosphoprotein</keyword>
<comment type="catalytic activity">
    <reaction evidence="1">
        <text>ATP + protein L-histidine = ADP + protein N-phospho-L-histidine.</text>
        <dbReference type="EC" id="2.7.13.3"/>
    </reaction>
</comment>